<dbReference type="InterPro" id="IPR000674">
    <property type="entry name" value="Ald_Oxase/Xan_DH_a/b"/>
</dbReference>
<protein>
    <recommendedName>
        <fullName evidence="1">Aldehyde oxidase/xanthine dehydrogenase a/b hammerhead domain-containing protein</fullName>
    </recommendedName>
</protein>
<reference evidence="2 3" key="1">
    <citation type="submission" date="2017-07" db="EMBL/GenBank/DDBJ databases">
        <title>Draft Genome Sequences of Select Purple Nonsulfur Bacteria.</title>
        <authorList>
            <person name="Lasarre B."/>
            <person name="Mckinlay J.B."/>
        </authorList>
    </citation>
    <scope>NUCLEOTIDE SEQUENCE [LARGE SCALE GENOMIC DNA]</scope>
    <source>
        <strain evidence="2 3">DSM 5909</strain>
    </source>
</reference>
<dbReference type="Pfam" id="PF20256">
    <property type="entry name" value="MoCoBD_2"/>
    <property type="match status" value="1"/>
</dbReference>
<dbReference type="PANTHER" id="PTHR11908">
    <property type="entry name" value="XANTHINE DEHYDROGENASE"/>
    <property type="match status" value="1"/>
</dbReference>
<dbReference type="Gene3D" id="3.30.365.10">
    <property type="entry name" value="Aldehyde oxidase/xanthine dehydrogenase, molybdopterin binding domain"/>
    <property type="match status" value="4"/>
</dbReference>
<name>A0A327KYC1_9BRAD</name>
<dbReference type="SUPFAM" id="SSF56003">
    <property type="entry name" value="Molybdenum cofactor-binding domain"/>
    <property type="match status" value="1"/>
</dbReference>
<comment type="caution">
    <text evidence="2">The sequence shown here is derived from an EMBL/GenBank/DDBJ whole genome shotgun (WGS) entry which is preliminary data.</text>
</comment>
<evidence type="ECO:0000313" key="3">
    <source>
        <dbReference type="Proteomes" id="UP000249130"/>
    </source>
</evidence>
<dbReference type="Pfam" id="PF02738">
    <property type="entry name" value="MoCoBD_1"/>
    <property type="match status" value="1"/>
</dbReference>
<dbReference type="Gene3D" id="3.90.1170.50">
    <property type="entry name" value="Aldehyde oxidase/xanthine dehydrogenase, a/b hammerhead"/>
    <property type="match status" value="1"/>
</dbReference>
<feature type="domain" description="Aldehyde oxidase/xanthine dehydrogenase a/b hammerhead" evidence="1">
    <location>
        <begin position="18"/>
        <end position="125"/>
    </location>
</feature>
<gene>
    <name evidence="2" type="ORF">CH341_16250</name>
</gene>
<organism evidence="2 3">
    <name type="scientific">Rhodoplanes roseus</name>
    <dbReference type="NCBI Taxonomy" id="29409"/>
    <lineage>
        <taxon>Bacteria</taxon>
        <taxon>Pseudomonadati</taxon>
        <taxon>Pseudomonadota</taxon>
        <taxon>Alphaproteobacteria</taxon>
        <taxon>Hyphomicrobiales</taxon>
        <taxon>Nitrobacteraceae</taxon>
        <taxon>Rhodoplanes</taxon>
    </lineage>
</organism>
<proteinExistence type="predicted"/>
<dbReference type="InterPro" id="IPR046867">
    <property type="entry name" value="AldOxase/xan_DH_MoCoBD2"/>
</dbReference>
<keyword evidence="3" id="KW-1185">Reference proteome</keyword>
<dbReference type="InterPro" id="IPR037165">
    <property type="entry name" value="AldOxase/xan_DH_Mopterin-bd_sf"/>
</dbReference>
<dbReference type="InterPro" id="IPR036856">
    <property type="entry name" value="Ald_Oxase/Xan_DH_a/b_sf"/>
</dbReference>
<evidence type="ECO:0000259" key="1">
    <source>
        <dbReference type="SMART" id="SM01008"/>
    </source>
</evidence>
<dbReference type="PANTHER" id="PTHR11908:SF157">
    <property type="entry name" value="XANTHINE DEHYDROGENASE SUBUNIT D-RELATED"/>
    <property type="match status" value="1"/>
</dbReference>
<sequence>MNIVGKNVLRADAAQKVTGTHEFAIDGKVPGMLWARIVRAPLGHARIVTADTAAARAVPGVVSVLTAADLPTPMPLYGSVIADQPLLAVGKCRYYGEPVAVVLADSDEAASLGVARTRIDYEELPAVVTVADALAADAPLVHDATTAPGSNVHKQYEYAWGDVEAAEPACHTIVENTYTFPMIHHFALEPFSVIAWPEAGGVQIKSPVQHPFLLRRVVAECLKLELSKVRVMATSIGGGFGSKGYAKYEPLAAYLAMRTGRPVKISTSLDDAFVTARRLSATVHMKTGFDRDGRILLQKVDADYLMGAYADAAPRITQKASYVSCGPYRIPNLKTVARAIYSNTTPSTAARGFGMPPLNFALETQMQMAAKSLGIDPVEIRLRNLVKRGEQLVPGDIPADGEWSEGLRRCADMIGWNDPLPPGTGRGISIGIKNPIPGSVSNALVKLHADNSLTVAVGTSEMGQGACTVLAQIASEELGIPMDRITMIMGDTAAVPFDVATAGSRSTVTMGNAVQSACKDVVRQLEEMAKELGLIAPGEKLQINGGMMSDRQNSLSFNDIFTRYFSKTQGEVVGRGLYKGEVVAGHPLGGLSDFWEVIFIAVKAKVDPATGKVSILKMINVSDIGKAINPLHCKSQEEGGAMMGLGHALMEQMIYDQKGRLRNGSPLDYRIPTTMDVPWEMDSSLVENQDGAGPFGAKGIGESGAITAGAAIAAAVSDATGVFFKDLPITSERVWAALSAEKV</sequence>
<dbReference type="GO" id="GO:0005506">
    <property type="term" value="F:iron ion binding"/>
    <property type="evidence" value="ECO:0007669"/>
    <property type="project" value="InterPro"/>
</dbReference>
<dbReference type="AlphaFoldDB" id="A0A327KYC1"/>
<dbReference type="SMART" id="SM01008">
    <property type="entry name" value="Ald_Xan_dh_C"/>
    <property type="match status" value="1"/>
</dbReference>
<dbReference type="OrthoDB" id="9763985at2"/>
<dbReference type="InterPro" id="IPR008274">
    <property type="entry name" value="AldOxase/xan_DH_MoCoBD1"/>
</dbReference>
<evidence type="ECO:0000313" key="2">
    <source>
        <dbReference type="EMBL" id="RAI43076.1"/>
    </source>
</evidence>
<dbReference type="SUPFAM" id="SSF54665">
    <property type="entry name" value="CO dehydrogenase molybdoprotein N-domain-like"/>
    <property type="match status" value="1"/>
</dbReference>
<dbReference type="GO" id="GO:0016491">
    <property type="term" value="F:oxidoreductase activity"/>
    <property type="evidence" value="ECO:0007669"/>
    <property type="project" value="InterPro"/>
</dbReference>
<dbReference type="Proteomes" id="UP000249130">
    <property type="component" value="Unassembled WGS sequence"/>
</dbReference>
<accession>A0A327KYC1</accession>
<dbReference type="Pfam" id="PF01315">
    <property type="entry name" value="Ald_Xan_dh_C"/>
    <property type="match status" value="1"/>
</dbReference>
<dbReference type="RefSeq" id="WP_146604502.1">
    <property type="nucleotide sequence ID" value="NZ_NPEX01000108.1"/>
</dbReference>
<dbReference type="InterPro" id="IPR016208">
    <property type="entry name" value="Ald_Oxase/xanthine_DH-like"/>
</dbReference>
<dbReference type="EMBL" id="NPEX01000108">
    <property type="protein sequence ID" value="RAI43076.1"/>
    <property type="molecule type" value="Genomic_DNA"/>
</dbReference>